<dbReference type="InterPro" id="IPR023562">
    <property type="entry name" value="ClpP/TepA"/>
</dbReference>
<name>A0ABR5YDK1_9SPHN</name>
<proteinExistence type="predicted"/>
<dbReference type="SUPFAM" id="SSF52096">
    <property type="entry name" value="ClpP/crotonase"/>
    <property type="match status" value="1"/>
</dbReference>
<accession>A0ABR5YDK1</accession>
<sequence length="257" mass="26474">MSIAASLALLIAATGSPWGEATGSFRITPVDAATVRISGLIRPGDAAALERHLTDKVQRVVINSAGGEAETALAMAGMVEARRLSIVVDGVCASSCANYLFAAAAHRTILPGALVLWHGAPDAASRSDMHAQLRTAMTGAGATPDEVAATIAREDARLNGWIAAQDALYARHGLSPSVLYRLNDPALGQPVPRHVPDAAGATDMLHLSNAALHCAGFVTTAASGATPVDVAARKIGMTGVRIVALPGLERLLCQPRR</sequence>
<keyword evidence="2" id="KW-1185">Reference proteome</keyword>
<evidence type="ECO:0000313" key="2">
    <source>
        <dbReference type="Proteomes" id="UP000076609"/>
    </source>
</evidence>
<organism evidence="1 2">
    <name type="scientific">Sphingomonas hankookensis</name>
    <dbReference type="NCBI Taxonomy" id="563996"/>
    <lineage>
        <taxon>Bacteria</taxon>
        <taxon>Pseudomonadati</taxon>
        <taxon>Pseudomonadota</taxon>
        <taxon>Alphaproteobacteria</taxon>
        <taxon>Sphingomonadales</taxon>
        <taxon>Sphingomonadaceae</taxon>
        <taxon>Sphingomonas</taxon>
    </lineage>
</organism>
<dbReference type="Pfam" id="PF00574">
    <property type="entry name" value="CLP_protease"/>
    <property type="match status" value="1"/>
</dbReference>
<dbReference type="Proteomes" id="UP000076609">
    <property type="component" value="Unassembled WGS sequence"/>
</dbReference>
<dbReference type="RefSeq" id="WP_066689428.1">
    <property type="nucleotide sequence ID" value="NZ_CP117025.1"/>
</dbReference>
<dbReference type="Gene3D" id="3.90.226.10">
    <property type="entry name" value="2-enoyl-CoA Hydratase, Chain A, domain 1"/>
    <property type="match status" value="1"/>
</dbReference>
<reference evidence="2" key="1">
    <citation type="submission" date="2016-01" db="EMBL/GenBank/DDBJ databases">
        <title>Draft genome of Chromobacterium sp. F49.</title>
        <authorList>
            <person name="Hong K.W."/>
        </authorList>
    </citation>
    <scope>NUCLEOTIDE SEQUENCE [LARGE SCALE GENOMIC DNA]</scope>
    <source>
        <strain evidence="2">CN3</strain>
    </source>
</reference>
<comment type="caution">
    <text evidence="1">The sequence shown here is derived from an EMBL/GenBank/DDBJ whole genome shotgun (WGS) entry which is preliminary data.</text>
</comment>
<evidence type="ECO:0000313" key="1">
    <source>
        <dbReference type="EMBL" id="KZE16262.1"/>
    </source>
</evidence>
<gene>
    <name evidence="1" type="ORF">AVT10_12240</name>
</gene>
<evidence type="ECO:0008006" key="3">
    <source>
        <dbReference type="Google" id="ProtNLM"/>
    </source>
</evidence>
<protein>
    <recommendedName>
        <fullName evidence="3">Clp protease</fullName>
    </recommendedName>
</protein>
<dbReference type="InterPro" id="IPR029045">
    <property type="entry name" value="ClpP/crotonase-like_dom_sf"/>
</dbReference>
<dbReference type="EMBL" id="LQQO01000008">
    <property type="protein sequence ID" value="KZE16262.1"/>
    <property type="molecule type" value="Genomic_DNA"/>
</dbReference>